<dbReference type="AlphaFoldDB" id="T1CES2"/>
<comment type="cofactor">
    <cofactor evidence="1">
        <name>FAD</name>
        <dbReference type="ChEBI" id="CHEBI:57692"/>
    </cofactor>
</comment>
<dbReference type="SUPFAM" id="SSF51905">
    <property type="entry name" value="FAD/NAD(P)-binding domain"/>
    <property type="match status" value="1"/>
</dbReference>
<dbReference type="EMBL" id="AUZX01000173">
    <property type="protein sequence ID" value="EQD81057.1"/>
    <property type="molecule type" value="Genomic_DNA"/>
</dbReference>
<comment type="caution">
    <text evidence="7">The sequence shown here is derived from an EMBL/GenBank/DDBJ whole genome shotgun (WGS) entry which is preliminary data.</text>
</comment>
<reference evidence="7" key="2">
    <citation type="journal article" date="2014" name="ISME J.">
        <title>Microbial stratification in low pH oxic and suboxic macroscopic growths along an acid mine drainage.</title>
        <authorList>
            <person name="Mendez-Garcia C."/>
            <person name="Mesa V."/>
            <person name="Sprenger R.R."/>
            <person name="Richter M."/>
            <person name="Diez M.S."/>
            <person name="Solano J."/>
            <person name="Bargiela R."/>
            <person name="Golyshina O.V."/>
            <person name="Manteca A."/>
            <person name="Ramos J.L."/>
            <person name="Gallego J.R."/>
            <person name="Llorente I."/>
            <person name="Martins Dos Santos V.A."/>
            <person name="Jensen O.N."/>
            <person name="Pelaez A.I."/>
            <person name="Sanchez J."/>
            <person name="Ferrer M."/>
        </authorList>
    </citation>
    <scope>NUCLEOTIDE SEQUENCE</scope>
</reference>
<keyword evidence="3" id="KW-0274">FAD</keyword>
<keyword evidence="5" id="KW-0676">Redox-active center</keyword>
<dbReference type="GO" id="GO:0016491">
    <property type="term" value="F:oxidoreductase activity"/>
    <property type="evidence" value="ECO:0007669"/>
    <property type="project" value="UniProtKB-KW"/>
</dbReference>
<name>T1CES2_9ZZZZ</name>
<evidence type="ECO:0000256" key="1">
    <source>
        <dbReference type="ARBA" id="ARBA00001974"/>
    </source>
</evidence>
<feature type="domain" description="FAD/NAD(P)-binding" evidence="6">
    <location>
        <begin position="1"/>
        <end position="160"/>
    </location>
</feature>
<feature type="non-terminal residue" evidence="7">
    <location>
        <position position="160"/>
    </location>
</feature>
<evidence type="ECO:0000256" key="5">
    <source>
        <dbReference type="ARBA" id="ARBA00023284"/>
    </source>
</evidence>
<organism evidence="7">
    <name type="scientific">mine drainage metagenome</name>
    <dbReference type="NCBI Taxonomy" id="410659"/>
    <lineage>
        <taxon>unclassified sequences</taxon>
        <taxon>metagenomes</taxon>
        <taxon>ecological metagenomes</taxon>
    </lineage>
</organism>
<keyword evidence="2" id="KW-0285">Flavoprotein</keyword>
<proteinExistence type="predicted"/>
<reference evidence="7" key="1">
    <citation type="submission" date="2013-08" db="EMBL/GenBank/DDBJ databases">
        <authorList>
            <person name="Mendez C."/>
            <person name="Richter M."/>
            <person name="Ferrer M."/>
            <person name="Sanchez J."/>
        </authorList>
    </citation>
    <scope>NUCLEOTIDE SEQUENCE</scope>
</reference>
<evidence type="ECO:0000256" key="2">
    <source>
        <dbReference type="ARBA" id="ARBA00022630"/>
    </source>
</evidence>
<accession>T1CES2</accession>
<evidence type="ECO:0000256" key="4">
    <source>
        <dbReference type="ARBA" id="ARBA00023002"/>
    </source>
</evidence>
<dbReference type="Gene3D" id="3.50.50.60">
    <property type="entry name" value="FAD/NAD(P)-binding domain"/>
    <property type="match status" value="2"/>
</dbReference>
<dbReference type="InterPro" id="IPR036188">
    <property type="entry name" value="FAD/NAD-bd_sf"/>
</dbReference>
<sequence length="160" mass="16797">GGSDAGISAGLRARELAPEVETTLVVADSYPNFSICGIPYHVSGEVPDWHSLAHRSQGDLEAAGLQLLLEHTAQRINPAARTLTVTDRSGTEETLAYDALIVATGATPIRPPITGLSTLGPAEGVHLLHTMDDTFALTDTLTNRPAERALIVGAGYIGME</sequence>
<dbReference type="PRINTS" id="PR00368">
    <property type="entry name" value="FADPNR"/>
</dbReference>
<dbReference type="InterPro" id="IPR023753">
    <property type="entry name" value="FAD/NAD-binding_dom"/>
</dbReference>
<evidence type="ECO:0000259" key="6">
    <source>
        <dbReference type="Pfam" id="PF07992"/>
    </source>
</evidence>
<evidence type="ECO:0000256" key="3">
    <source>
        <dbReference type="ARBA" id="ARBA00022827"/>
    </source>
</evidence>
<dbReference type="InterPro" id="IPR050260">
    <property type="entry name" value="FAD-bd_OxRdtase"/>
</dbReference>
<keyword evidence="4" id="KW-0560">Oxidoreductase</keyword>
<dbReference type="PANTHER" id="PTHR43429">
    <property type="entry name" value="PYRIDINE NUCLEOTIDE-DISULFIDE OXIDOREDUCTASE DOMAIN-CONTAINING"/>
    <property type="match status" value="1"/>
</dbReference>
<dbReference type="PANTHER" id="PTHR43429:SF1">
    <property type="entry name" value="NAD(P)H SULFUR OXIDOREDUCTASE (COA-DEPENDENT)"/>
    <property type="match status" value="1"/>
</dbReference>
<gene>
    <name evidence="7" type="ORF">B1A_00231</name>
</gene>
<feature type="non-terminal residue" evidence="7">
    <location>
        <position position="1"/>
    </location>
</feature>
<evidence type="ECO:0000313" key="7">
    <source>
        <dbReference type="EMBL" id="EQD81057.1"/>
    </source>
</evidence>
<dbReference type="Pfam" id="PF07992">
    <property type="entry name" value="Pyr_redox_2"/>
    <property type="match status" value="1"/>
</dbReference>
<protein>
    <submittedName>
        <fullName evidence="7">NADH oxidase</fullName>
    </submittedName>
</protein>